<sequence>MTTTHAMSKHVRQRRGLLEAISRGIQFHLKLPGIDWQKRIGTSNIGAEFGLVVKNELDLDIRPTKGHVLVDVDDQIYARGLLGYIGMTYDFIDAGICFKGGIRYQVNILQDFSFEELMDFIKIWFRDVPKVIRDIKSTIETFKHLFDRLAESSPEEIFQTILDTVRTFPETVKAIARLAMEAWERIAAYNNLPSFIEKAREAILRVNTLLNSVKNDVNDLLNEISDSILTVLPWAAEQIWQGVETIVQEVPKLIKSPQTAIGNIAKAAFKIYQAVIGLINIKDSVEEVFLFKEGKQPYFFNIGMEIQGILDDFMHVWDLFQSEAPDWIEGLGTHTEGVLKDAFGDMKSLGNGVVNKVNESMWVLQKQIAPIAELVGPFLEAYNATVGTIKSVERCYESLKKGYETARGIVHRIFGPKVSLKFPKKKLDPETCGGGLYPSTGVSTRSYDSRGIDLEIPTGQEVVAPFAGEVTRVSLQSITIATDEIKGMEAIVDGIDVGNSVKEGKRVEKGEVIGTAASTGCDTNTIHFALKERGSKKYVDPTKYVPSGGIMNVDVKPGWQEECNSYWLTLKGETIGSGKLSDAFEDNETPEAPADDLDSRSLPLSTSVNDKSSRQRLREGIAKAIRSNPDFLQMLGVSDLTDASGVFSLKLHTIKVSTVVSIFDAVGLGDGLRFILNILEHCWGSCKIPNSLTDEQLRWELKKRGKSSMGSRDALLQRYTTSDDRCPDIFHHLNKLDSIYCRMQDNCLGFSCCLTVPIPPFNLFSLKSSVMFDPCNMSLTIELGDMKETKNLTLPRFAEEDDYSFNKSWTLFDSFKVQRSFRIKRENSFIEINLALRICSKDICLPPLKIVKGARIKIPTCHAESAAPQKNQVQLMEMTLGDLEKEITFFRPCGLDLKLPDLNLGTFGGWNFSLGDLQGFNFNLGNFQFPDFNLGDFPFPGLHLNWGNLPGFDLGNLPSLFSNLVNELRVFIKGGLIGSIEMAMQDLGIELNMVNSYLVGTRRFGPWDKIFFNVNPGFPLGPIYLSLVFGAGGYAGVDLEAGVSLMKMSAYGLVTPKAGAIVGAGLRVQFLALVGELKLTGHILTTDFPTRAEIAFNKFPLNVRVRMDMVMIPLRLELRGKVIAEISLFGKTLSKTIINILIWQYETPAVTGNIFNTGLPEPDLTPPKFRKFTFDFENGIAFSKRAAITTHCEVEQVAGRDVVEPAFQLEVAAEDDVSQVKLTYDVGTYRGGSDVVMNEDLGGPSNIIVREMKGGVPLYFTVTATNSGGGNAKVTCELPTYDVTLPGGRVTPDFLTTSHPNILRASAVAHDDSVILHKRAAVGYGRKVYGDQVLPWHDVNTTANTLINPVVSSILERFTGPRPGKVISTPVETSIVDIPEQCASECLKLPAYKCLSFNYDYGNGDCELLEEIEGHGVEIHVVGHFHHFERLGVGHSVEFRHDDLQLSHNVLYYFNFFLNNTIGYVNTLTSPGVLADFTPPSPGPLENVIMDVLMTEDCGDFVLDHWEQFKCGEQTPLPNHRWIVDGQGSRTVFNGHEPLVDMLYTRANRYVSANWDGFHDNETGLHGYSWTVGRTPCGQDVHPHIDPHAHLFDVSEWTHEGLASPLFLEDGKYHVTVRPINNVEFGGVMATTVCHTTPYTIDNTPPFVHRIHNVQYDEEAYAISAEYNVSDPLSDIREIDFGLGRTKRDVHLMDWYRHGNTTHTSVNFHIPDGVPAWVKVRAINNVDLREVGHSESPILVDTTPPAVGILYDGSVHGHDLKFTSDPRKICANWKDFHDEESGLSHYLWGVGSSRGMDDVVLLTEYPHSASEACSDVQLIHNTTYFSVLVAVNNGHKHLNVTAWSDGVLFDATPPLEGTLRDGLEPDSDLEFSSEPSTVSANWDGYSDPESDISDYAVTVQRTSLKGNFSHPPEIIHQKTSVGPVATHINWHKFHLHHGDRVSVQLEATNQAMASTLTSSNGFVMDLTKPVMVHLGDGTEPGKDREFSVAFEFFQIKAYSLNINLNINGTLTLSATKLYF</sequence>
<dbReference type="GeneID" id="118410558"/>
<organism evidence="4 5">
    <name type="scientific">Branchiostoma floridae</name>
    <name type="common">Florida lancelet</name>
    <name type="synonym">Amphioxus</name>
    <dbReference type="NCBI Taxonomy" id="7739"/>
    <lineage>
        <taxon>Eukaryota</taxon>
        <taxon>Metazoa</taxon>
        <taxon>Chordata</taxon>
        <taxon>Cephalochordata</taxon>
        <taxon>Leptocardii</taxon>
        <taxon>Amphioxiformes</taxon>
        <taxon>Branchiostomatidae</taxon>
        <taxon>Branchiostoma</taxon>
    </lineage>
</organism>
<keyword evidence="4" id="KW-1185">Reference proteome</keyword>
<reference evidence="5" key="2">
    <citation type="submission" date="2025-08" db="UniProtKB">
        <authorList>
            <consortium name="RefSeq"/>
        </authorList>
    </citation>
    <scope>IDENTIFICATION</scope>
    <source>
        <strain evidence="5">S238N-H82</strain>
        <tissue evidence="5">Testes</tissue>
    </source>
</reference>
<evidence type="ECO:0000313" key="5">
    <source>
        <dbReference type="RefSeq" id="XP_035668223.1"/>
    </source>
</evidence>
<evidence type="ECO:0000259" key="2">
    <source>
        <dbReference type="Pfam" id="PF00024"/>
    </source>
</evidence>
<dbReference type="RefSeq" id="XP_035668223.1">
    <property type="nucleotide sequence ID" value="XM_035812330.1"/>
</dbReference>
<dbReference type="OMA" id="PHECATH"/>
<dbReference type="OrthoDB" id="6156461at2759"/>
<proteinExistence type="predicted"/>
<reference evidence="4" key="1">
    <citation type="journal article" date="2020" name="Nat. Ecol. Evol.">
        <title>Deeply conserved synteny resolves early events in vertebrate evolution.</title>
        <authorList>
            <person name="Simakov O."/>
            <person name="Marletaz F."/>
            <person name="Yue J.X."/>
            <person name="O'Connell B."/>
            <person name="Jenkins J."/>
            <person name="Brandt A."/>
            <person name="Calef R."/>
            <person name="Tung C.H."/>
            <person name="Huang T.K."/>
            <person name="Schmutz J."/>
            <person name="Satoh N."/>
            <person name="Yu J.K."/>
            <person name="Putnam N.H."/>
            <person name="Green R.E."/>
            <person name="Rokhsar D.S."/>
        </authorList>
    </citation>
    <scope>NUCLEOTIDE SEQUENCE [LARGE SCALE GENOMIC DNA]</scope>
    <source>
        <strain evidence="4">S238N-H82</strain>
    </source>
</reference>
<dbReference type="InterPro" id="IPR016047">
    <property type="entry name" value="M23ase_b-sheet_dom"/>
</dbReference>
<dbReference type="PANTHER" id="PTHR16897:SF2">
    <property type="entry name" value="OS03G0226600 PROTEIN"/>
    <property type="match status" value="1"/>
</dbReference>
<dbReference type="Pfam" id="PF00024">
    <property type="entry name" value="PAN_1"/>
    <property type="match status" value="1"/>
</dbReference>
<gene>
    <name evidence="5" type="primary">LOC118410558</name>
</gene>
<name>A0A9J7KQF2_BRAFL</name>
<dbReference type="KEGG" id="bfo:118410558"/>
<evidence type="ECO:0000256" key="1">
    <source>
        <dbReference type="SAM" id="MobiDB-lite"/>
    </source>
</evidence>
<feature type="compositionally biased region" description="Acidic residues" evidence="1">
    <location>
        <begin position="583"/>
        <end position="596"/>
    </location>
</feature>
<dbReference type="InterPro" id="IPR003609">
    <property type="entry name" value="Pan_app"/>
</dbReference>
<dbReference type="Gene3D" id="2.70.70.10">
    <property type="entry name" value="Glucose Permease (Domain IIA)"/>
    <property type="match status" value="1"/>
</dbReference>
<dbReference type="SUPFAM" id="SSF57414">
    <property type="entry name" value="Hairpin loop containing domain-like"/>
    <property type="match status" value="1"/>
</dbReference>
<dbReference type="CDD" id="cd12797">
    <property type="entry name" value="M23_peptidase"/>
    <property type="match status" value="1"/>
</dbReference>
<feature type="domain" description="Apple" evidence="2">
    <location>
        <begin position="1369"/>
        <end position="1411"/>
    </location>
</feature>
<protein>
    <submittedName>
        <fullName evidence="5">Uncharacterized protein LOC118410558 isoform X1</fullName>
    </submittedName>
</protein>
<evidence type="ECO:0000259" key="3">
    <source>
        <dbReference type="Pfam" id="PF01551"/>
    </source>
</evidence>
<dbReference type="PANTHER" id="PTHR16897">
    <property type="entry name" value="OS10G0105400 PROTEIN"/>
    <property type="match status" value="1"/>
</dbReference>
<accession>A0A9J7KQF2</accession>
<dbReference type="Proteomes" id="UP000001554">
    <property type="component" value="Chromosome 2"/>
</dbReference>
<dbReference type="Pfam" id="PF01551">
    <property type="entry name" value="Peptidase_M23"/>
    <property type="match status" value="1"/>
</dbReference>
<dbReference type="SUPFAM" id="SSF51261">
    <property type="entry name" value="Duplicated hybrid motif"/>
    <property type="match status" value="1"/>
</dbReference>
<dbReference type="CDD" id="cd01099">
    <property type="entry name" value="PAN_AP_HGF"/>
    <property type="match status" value="1"/>
</dbReference>
<dbReference type="InterPro" id="IPR011055">
    <property type="entry name" value="Dup_hybrid_motif"/>
</dbReference>
<feature type="domain" description="M23ase beta-sheet core" evidence="3">
    <location>
        <begin position="449"/>
        <end position="541"/>
    </location>
</feature>
<evidence type="ECO:0000313" key="4">
    <source>
        <dbReference type="Proteomes" id="UP000001554"/>
    </source>
</evidence>
<feature type="region of interest" description="Disordered" evidence="1">
    <location>
        <begin position="579"/>
        <end position="612"/>
    </location>
</feature>
<dbReference type="Gene3D" id="3.50.4.10">
    <property type="entry name" value="Hepatocyte Growth Factor"/>
    <property type="match status" value="1"/>
</dbReference>